<reference evidence="2 3" key="1">
    <citation type="submission" date="2023-04" db="EMBL/GenBank/DDBJ databases">
        <title>Genome sequence of Halobacillus naozhouensis KACC 21980.</title>
        <authorList>
            <person name="Kim S."/>
            <person name="Heo J."/>
            <person name="Kwon S.-W."/>
        </authorList>
    </citation>
    <scope>NUCLEOTIDE SEQUENCE [LARGE SCALE GENOMIC DNA]</scope>
    <source>
        <strain evidence="2 3">KCTC 13234</strain>
    </source>
</reference>
<dbReference type="EMBL" id="CP121671">
    <property type="protein sequence ID" value="WFT75808.1"/>
    <property type="molecule type" value="Genomic_DNA"/>
</dbReference>
<organism evidence="2 3">
    <name type="scientific">Halobacillus naozhouensis</name>
    <dbReference type="NCBI Taxonomy" id="554880"/>
    <lineage>
        <taxon>Bacteria</taxon>
        <taxon>Bacillati</taxon>
        <taxon>Bacillota</taxon>
        <taxon>Bacilli</taxon>
        <taxon>Bacillales</taxon>
        <taxon>Bacillaceae</taxon>
        <taxon>Halobacillus</taxon>
    </lineage>
</organism>
<keyword evidence="1" id="KW-0175">Coiled coil</keyword>
<gene>
    <name evidence="2" type="ORF">P9989_05335</name>
</gene>
<sequence>MTKHKLCKGMVLGAIVGGAVMLFDKGTRRYVTVKTRSAGTSCKKFAAHPSAAVHSLRMNYESFAQCINKGIDDVLTILNKAEEALQKLSEIEKDVGQKLEAVDDSKEAS</sequence>
<dbReference type="RefSeq" id="WP_283077771.1">
    <property type="nucleotide sequence ID" value="NZ_CP121671.1"/>
</dbReference>
<keyword evidence="3" id="KW-1185">Reference proteome</keyword>
<protein>
    <submittedName>
        <fullName evidence="2">YtxH domain-containing protein</fullName>
    </submittedName>
</protein>
<evidence type="ECO:0000313" key="2">
    <source>
        <dbReference type="EMBL" id="WFT75808.1"/>
    </source>
</evidence>
<evidence type="ECO:0000313" key="3">
    <source>
        <dbReference type="Proteomes" id="UP001221597"/>
    </source>
</evidence>
<name>A0ABY8IZY1_9BACI</name>
<evidence type="ECO:0000256" key="1">
    <source>
        <dbReference type="SAM" id="Coils"/>
    </source>
</evidence>
<feature type="coiled-coil region" evidence="1">
    <location>
        <begin position="71"/>
        <end position="98"/>
    </location>
</feature>
<dbReference type="Proteomes" id="UP001221597">
    <property type="component" value="Chromosome"/>
</dbReference>
<proteinExistence type="predicted"/>
<accession>A0ABY8IZY1</accession>